<keyword evidence="9" id="KW-1185">Reference proteome</keyword>
<name>A0ABZ0AZ80_9BURK</name>
<organism evidence="8 9">
    <name type="scientific">Rhodoferax mekongensis</name>
    <dbReference type="NCBI Taxonomy" id="3068341"/>
    <lineage>
        <taxon>Bacteria</taxon>
        <taxon>Pseudomonadati</taxon>
        <taxon>Pseudomonadota</taxon>
        <taxon>Betaproteobacteria</taxon>
        <taxon>Burkholderiales</taxon>
        <taxon>Comamonadaceae</taxon>
        <taxon>Rhodoferax</taxon>
    </lineage>
</organism>
<evidence type="ECO:0000259" key="6">
    <source>
        <dbReference type="Pfam" id="PF02465"/>
    </source>
</evidence>
<keyword evidence="3" id="KW-0175">Coiled coil</keyword>
<proteinExistence type="inferred from homology"/>
<dbReference type="InterPro" id="IPR003481">
    <property type="entry name" value="FliD_N"/>
</dbReference>
<evidence type="ECO:0000313" key="8">
    <source>
        <dbReference type="EMBL" id="WNO04901.1"/>
    </source>
</evidence>
<protein>
    <recommendedName>
        <fullName evidence="5">Flagellar hook-associated protein 2</fullName>
        <shortName evidence="5">HAP2</shortName>
    </recommendedName>
    <alternativeName>
        <fullName evidence="5">Flagellar cap protein</fullName>
    </alternativeName>
</protein>
<dbReference type="RefSeq" id="WP_313867719.1">
    <property type="nucleotide sequence ID" value="NZ_CP132507.1"/>
</dbReference>
<accession>A0ABZ0AZ80</accession>
<dbReference type="InterPro" id="IPR010809">
    <property type="entry name" value="FliD_C"/>
</dbReference>
<evidence type="ECO:0000256" key="1">
    <source>
        <dbReference type="ARBA" id="ARBA00009764"/>
    </source>
</evidence>
<dbReference type="InterPro" id="IPR040026">
    <property type="entry name" value="FliD"/>
</dbReference>
<evidence type="ECO:0000256" key="3">
    <source>
        <dbReference type="ARBA" id="ARBA00023054"/>
    </source>
</evidence>
<dbReference type="PANTHER" id="PTHR30288">
    <property type="entry name" value="FLAGELLAR CAP/ASSEMBLY PROTEIN FLID"/>
    <property type="match status" value="1"/>
</dbReference>
<feature type="domain" description="Flagellar hook-associated protein 2 C-terminal" evidence="7">
    <location>
        <begin position="231"/>
        <end position="454"/>
    </location>
</feature>
<dbReference type="Pfam" id="PF07195">
    <property type="entry name" value="FliD_C"/>
    <property type="match status" value="1"/>
</dbReference>
<keyword evidence="8" id="KW-0969">Cilium</keyword>
<comment type="subunit">
    <text evidence="2 5">Homopentamer.</text>
</comment>
<reference evidence="8 9" key="1">
    <citation type="submission" date="2023-08" db="EMBL/GenBank/DDBJ databases">
        <title>Rhodoferax potami sp. nov. and Rhodoferax mekongensis sp. nov., isolated from the Mekong River in Thailand.</title>
        <authorList>
            <person name="Kitikhun S."/>
            <person name="Charoenyingcharoen P."/>
            <person name="Siriarchawattana P."/>
            <person name="Likhitrattanapisal S."/>
            <person name="Nilsakha T."/>
            <person name="Chanpet A."/>
            <person name="Rattanawaree P."/>
            <person name="Ingsriswang S."/>
        </authorList>
    </citation>
    <scope>NUCLEOTIDE SEQUENCE [LARGE SCALE GENOMIC DNA]</scope>
    <source>
        <strain evidence="8 9">TBRC 17307</strain>
    </source>
</reference>
<keyword evidence="8" id="KW-0966">Cell projection</keyword>
<gene>
    <name evidence="8" type="primary">fliD</name>
    <name evidence="8" type="ORF">RAN89_00270</name>
</gene>
<keyword evidence="5" id="KW-0964">Secreted</keyword>
<comment type="similarity">
    <text evidence="1 5">Belongs to the FliD family.</text>
</comment>
<feature type="domain" description="Flagellar hook-associated protein 2 N-terminal" evidence="6">
    <location>
        <begin position="10"/>
        <end position="106"/>
    </location>
</feature>
<dbReference type="Pfam" id="PF02465">
    <property type="entry name" value="FliD_N"/>
    <property type="match status" value="1"/>
</dbReference>
<dbReference type="EMBL" id="CP132507">
    <property type="protein sequence ID" value="WNO04901.1"/>
    <property type="molecule type" value="Genomic_DNA"/>
</dbReference>
<comment type="subcellular location">
    <subcellularLocation>
        <location evidence="5">Secreted</location>
    </subcellularLocation>
    <subcellularLocation>
        <location evidence="5">Bacterial flagellum</location>
    </subcellularLocation>
</comment>
<evidence type="ECO:0000256" key="5">
    <source>
        <dbReference type="RuleBase" id="RU362066"/>
    </source>
</evidence>
<dbReference type="Proteomes" id="UP001302257">
    <property type="component" value="Chromosome"/>
</dbReference>
<keyword evidence="8" id="KW-0282">Flagellum</keyword>
<evidence type="ECO:0000313" key="9">
    <source>
        <dbReference type="Proteomes" id="UP001302257"/>
    </source>
</evidence>
<keyword evidence="4 5" id="KW-0975">Bacterial flagellum</keyword>
<dbReference type="PANTHER" id="PTHR30288:SF0">
    <property type="entry name" value="FLAGELLAR HOOK-ASSOCIATED PROTEIN 2"/>
    <property type="match status" value="1"/>
</dbReference>
<comment type="function">
    <text evidence="5">Required for morphogenesis and for the elongation of the flagellar filament by facilitating polymerization of the flagellin monomers at the tip of growing filament. Forms a capping structure, which prevents flagellin subunits (transported through the central channel of the flagellum) from leaking out without polymerization at the distal end.</text>
</comment>
<evidence type="ECO:0000256" key="2">
    <source>
        <dbReference type="ARBA" id="ARBA00011255"/>
    </source>
</evidence>
<evidence type="ECO:0000256" key="4">
    <source>
        <dbReference type="ARBA" id="ARBA00023143"/>
    </source>
</evidence>
<evidence type="ECO:0000259" key="7">
    <source>
        <dbReference type="Pfam" id="PF07195"/>
    </source>
</evidence>
<sequence>MAISSTGLGSGLDVTSIISQLSALEKQPLKSLQSKASALQTQLSTVGVIQSQVSTLSSAASKLASVLNWKGTTATSSNTAAVSATAGTGAAAASYSIEVSKLAKAQSLALPTTVGSTALPAATDQLGYGTLSIKVGSNAAVDINIADGEGTLAQIAAKINAVPGLGVAASVISDGSGKVNLMLRATNTGSDGAFTVTATEGAGGTISVPSNLSRLSYTIGNFAMAQNQAPQNAEATINGVAVSSSKNTLTNVVDGLTLTLSQVTTTAVDVTVAKDTAAMTKNIQDFISAYNALNQTLNDSTAYDAATKTAGPLQGDSVATGLQRALRNLMGSTSSTGSTFSRLADIGISAKLGGDLELNSTRLTSAFSDVANLQLLFTNFGGSDATNGFGLRIKDFANGLLAATGTVTNKTNAVKKAIDNNSTEQTKVNTRASNLETRLKAQYAALDTKMASLTALNSYVAQQVTTWNKSTS</sequence>